<name>A0ACA8Z6H8_9BACL</name>
<dbReference type="EMBL" id="LR792684">
    <property type="protein sequence ID" value="CAB3389409.1"/>
    <property type="molecule type" value="Genomic_DNA"/>
</dbReference>
<protein>
    <submittedName>
        <fullName evidence="1">tRNA(NNU) t(6)A37 threonylcarbamoyladenosine modification glycation binding protein</fullName>
    </submittedName>
</protein>
<accession>A0ACA8Z6H8</accession>
<evidence type="ECO:0000313" key="1">
    <source>
        <dbReference type="EMBL" id="CAB3389409.1"/>
    </source>
</evidence>
<reference evidence="1" key="1">
    <citation type="submission" date="2020-04" db="EMBL/GenBank/DDBJ databases">
        <authorList>
            <person name="Hogendoorn C."/>
        </authorList>
    </citation>
    <scope>NUCLEOTIDE SEQUENCE</scope>
    <source>
        <strain evidence="1">FAVT5</strain>
    </source>
</reference>
<gene>
    <name evidence="1" type="primary">tsaD</name>
    <name evidence="1" type="ORF">FAVT5_0239</name>
</gene>
<proteinExistence type="predicted"/>
<sequence length="416" mass="43752">MEGTMDGAAMAGKDSALLGKTGAEPRAGDQEEGLILAVETSCDETAAAVVEGGTRIRSNIVSSQIAIHRRFGGVVPEVASRGHVEQITAVMAAALEDAGVHPQDLAAVAVTYGPGLVGALLVGLMAAKTFAWVHGLPLIGVHHIVGHLFAHRLAGGPEPPWLALVVSGGHTELIYIPNDHTFEVLGRTRDDAAGEAFDKTARALGLPYPGGPQIDALASSGDPERYPLPRSWLEEESLDFSFSGLKTAVLNLLNDARQRGDGVRPEDVAASFQAAVVEVLVEKTVRAVRRYPGVPVVVAGGVAANSALRRVMDRRAEEEGFLWSAPPLALCTDNAAMIAAAAWPRLSRGWFHGMDLNARANLGLEAWAAGTGWRRSRRMIRRMGGVATESLGSRSGHGGIRMGQRSVEAPVASMAG</sequence>
<evidence type="ECO:0000313" key="2">
    <source>
        <dbReference type="Proteomes" id="UP000501793"/>
    </source>
</evidence>
<keyword evidence="2" id="KW-1185">Reference proteome</keyword>
<dbReference type="Proteomes" id="UP000501793">
    <property type="component" value="Chromosome"/>
</dbReference>
<organism evidence="1 2">
    <name type="scientific">Kyrpidia spormannii</name>
    <dbReference type="NCBI Taxonomy" id="2055160"/>
    <lineage>
        <taxon>Bacteria</taxon>
        <taxon>Bacillati</taxon>
        <taxon>Bacillota</taxon>
        <taxon>Bacilli</taxon>
        <taxon>Bacillales</taxon>
        <taxon>Alicyclobacillaceae</taxon>
        <taxon>Kyrpidia</taxon>
    </lineage>
</organism>